<evidence type="ECO:0000313" key="11">
    <source>
        <dbReference type="EnsemblPlants" id="AET6Gv20279900.2"/>
    </source>
</evidence>
<reference evidence="11" key="3">
    <citation type="journal article" date="2017" name="Nature">
        <title>Genome sequence of the progenitor of the wheat D genome Aegilops tauschii.</title>
        <authorList>
            <person name="Luo M.C."/>
            <person name="Gu Y.Q."/>
            <person name="Puiu D."/>
            <person name="Wang H."/>
            <person name="Twardziok S.O."/>
            <person name="Deal K.R."/>
            <person name="Huo N."/>
            <person name="Zhu T."/>
            <person name="Wang L."/>
            <person name="Wang Y."/>
            <person name="McGuire P.E."/>
            <person name="Liu S."/>
            <person name="Long H."/>
            <person name="Ramasamy R.K."/>
            <person name="Rodriguez J.C."/>
            <person name="Van S.L."/>
            <person name="Yuan L."/>
            <person name="Wang Z."/>
            <person name="Xia Z."/>
            <person name="Xiao L."/>
            <person name="Anderson O.D."/>
            <person name="Ouyang S."/>
            <person name="Liang Y."/>
            <person name="Zimin A.V."/>
            <person name="Pertea G."/>
            <person name="Qi P."/>
            <person name="Bennetzen J.L."/>
            <person name="Dai X."/>
            <person name="Dawson M.W."/>
            <person name="Muller H.G."/>
            <person name="Kugler K."/>
            <person name="Rivarola-Duarte L."/>
            <person name="Spannagl M."/>
            <person name="Mayer K.F.X."/>
            <person name="Lu F.H."/>
            <person name="Bevan M.W."/>
            <person name="Leroy P."/>
            <person name="Li P."/>
            <person name="You F.M."/>
            <person name="Sun Q."/>
            <person name="Liu Z."/>
            <person name="Lyons E."/>
            <person name="Wicker T."/>
            <person name="Salzberg S.L."/>
            <person name="Devos K.M."/>
            <person name="Dvorak J."/>
        </authorList>
    </citation>
    <scope>NUCLEOTIDE SEQUENCE [LARGE SCALE GENOMIC DNA]</scope>
    <source>
        <strain evidence="11">cv. AL8/78</strain>
    </source>
</reference>
<evidence type="ECO:0000256" key="8">
    <source>
        <dbReference type="ARBA" id="ARBA00041871"/>
    </source>
</evidence>
<dbReference type="Gramene" id="AET6Gv20279900.2">
    <property type="protein sequence ID" value="AET6Gv20279900.2"/>
    <property type="gene ID" value="AET6Gv20279900"/>
</dbReference>
<keyword evidence="6" id="KW-0325">Glycoprotein</keyword>
<evidence type="ECO:0000256" key="2">
    <source>
        <dbReference type="ARBA" id="ARBA00022512"/>
    </source>
</evidence>
<reference evidence="12" key="1">
    <citation type="journal article" date="2014" name="Science">
        <title>Ancient hybridizations among the ancestral genomes of bread wheat.</title>
        <authorList>
            <consortium name="International Wheat Genome Sequencing Consortium,"/>
            <person name="Marcussen T."/>
            <person name="Sandve S.R."/>
            <person name="Heier L."/>
            <person name="Spannagl M."/>
            <person name="Pfeifer M."/>
            <person name="Jakobsen K.S."/>
            <person name="Wulff B.B."/>
            <person name="Steuernagel B."/>
            <person name="Mayer K.F."/>
            <person name="Olsen O.A."/>
        </authorList>
    </citation>
    <scope>NUCLEOTIDE SEQUENCE [LARGE SCALE GENOMIC DNA]</scope>
    <source>
        <strain evidence="12">cv. AL8/78</strain>
    </source>
</reference>
<accession>A0A453N913</accession>
<evidence type="ECO:0000256" key="6">
    <source>
        <dbReference type="ARBA" id="ARBA00023180"/>
    </source>
</evidence>
<organism evidence="11 12">
    <name type="scientific">Aegilops tauschii subsp. strangulata</name>
    <name type="common">Goatgrass</name>
    <dbReference type="NCBI Taxonomy" id="200361"/>
    <lineage>
        <taxon>Eukaryota</taxon>
        <taxon>Viridiplantae</taxon>
        <taxon>Streptophyta</taxon>
        <taxon>Embryophyta</taxon>
        <taxon>Tracheophyta</taxon>
        <taxon>Spermatophyta</taxon>
        <taxon>Magnoliopsida</taxon>
        <taxon>Liliopsida</taxon>
        <taxon>Poales</taxon>
        <taxon>Poaceae</taxon>
        <taxon>BOP clade</taxon>
        <taxon>Pooideae</taxon>
        <taxon>Triticodae</taxon>
        <taxon>Triticeae</taxon>
        <taxon>Triticinae</taxon>
        <taxon>Aegilops</taxon>
    </lineage>
</organism>
<sequence length="690" mass="74342">MIRRGMPPLLALLLVAAVTAQQEGNVPEQYAASLATRFDAPASWPFPNPRLRAAYAALQAWKQTAIFSDPANFTANWLGPDVCRYNGVYCAPAPSAYGAVTVAGIDLNHADIAGYIPASLPLGLPDLALLHLNSNRFCGVVPDTFRRLRLLHELDLSNNRFVGAFPEVVLALPSLKYLDLRFNDFEGAIPPALFDRPLDAIFLNSNRLRHPIPANLGNSPASVVVLAHNRLGGCIPPSIGRMADTLNEIVLIDDLLTGCVPPQVGLLKKVTVFDVSGRRLRPRRAQELHLRRQLHHLAPRLRAGHRRRRVELHPRGARAAPSGAVRRRGLPPVRLQQGAMPVPGVHSRHPHARWWQTFQPVLPVAAVKHDHSVVPFASQGLRHAGIPLAASGIHHPVATFKLHHPVIPLATSGIHHAIATRLNHAVVPDATVQLQHPVIPLAAPGIHHAIATRLNHPVVPDASVELQHPVVPLAAPGIHHPISNAGLDHTVVPDAAVQLQHPVIPLAAAAEHAGDPVLVPVSFVRHPDASRRPRAASPDLSRQARRSVRAAPGLVRPHDALRLDATLLRQPHAVAAHGIPRLRSASPLVGNPRHHASIADAPRHPVLAVVRNNNAVHARALRAAVPGRQHRPPVADAVRRESAVPAGVRHGIRVAATANEAVQLIPPDPSPEQPPTAASIILHLALCHYL</sequence>
<keyword evidence="2" id="KW-0134">Cell wall</keyword>
<evidence type="ECO:0000256" key="3">
    <source>
        <dbReference type="ARBA" id="ARBA00022525"/>
    </source>
</evidence>
<dbReference type="Gene3D" id="3.80.10.10">
    <property type="entry name" value="Ribonuclease Inhibitor"/>
    <property type="match status" value="1"/>
</dbReference>
<dbReference type="PANTHER" id="PTHR32093:SF167">
    <property type="entry name" value="OS02G0138000 PROTEIN"/>
    <property type="match status" value="1"/>
</dbReference>
<evidence type="ECO:0000256" key="4">
    <source>
        <dbReference type="ARBA" id="ARBA00022729"/>
    </source>
</evidence>
<dbReference type="FunFam" id="3.80.10.10:FF:000224">
    <property type="entry name" value="Leucine-rich repeat extensin-like protein 1"/>
    <property type="match status" value="1"/>
</dbReference>
<proteinExistence type="predicted"/>
<dbReference type="InterPro" id="IPR032675">
    <property type="entry name" value="LRR_dom_sf"/>
</dbReference>
<keyword evidence="12" id="KW-1185">Reference proteome</keyword>
<keyword evidence="4 10" id="KW-0732">Signal</keyword>
<evidence type="ECO:0000256" key="9">
    <source>
        <dbReference type="SAM" id="MobiDB-lite"/>
    </source>
</evidence>
<evidence type="ECO:0000256" key="5">
    <source>
        <dbReference type="ARBA" id="ARBA00022737"/>
    </source>
</evidence>
<reference evidence="12" key="2">
    <citation type="journal article" date="2017" name="Nat. Plants">
        <title>The Aegilops tauschii genome reveals multiple impacts of transposons.</title>
        <authorList>
            <person name="Zhao G."/>
            <person name="Zou C."/>
            <person name="Li K."/>
            <person name="Wang K."/>
            <person name="Li T."/>
            <person name="Gao L."/>
            <person name="Zhang X."/>
            <person name="Wang H."/>
            <person name="Yang Z."/>
            <person name="Liu X."/>
            <person name="Jiang W."/>
            <person name="Mao L."/>
            <person name="Kong X."/>
            <person name="Jiao Y."/>
            <person name="Jia J."/>
        </authorList>
    </citation>
    <scope>NUCLEOTIDE SEQUENCE [LARGE SCALE GENOMIC DNA]</scope>
    <source>
        <strain evidence="12">cv. AL8/78</strain>
    </source>
</reference>
<evidence type="ECO:0000313" key="12">
    <source>
        <dbReference type="Proteomes" id="UP000015105"/>
    </source>
</evidence>
<evidence type="ECO:0000256" key="7">
    <source>
        <dbReference type="ARBA" id="ARBA00023278"/>
    </source>
</evidence>
<protein>
    <recommendedName>
        <fullName evidence="8">Cell wall hydroxyproline-rich glycoprotein</fullName>
    </recommendedName>
</protein>
<feature type="chain" id="PRO_5019286058" description="Cell wall hydroxyproline-rich glycoprotein" evidence="10">
    <location>
        <begin position="21"/>
        <end position="690"/>
    </location>
</feature>
<keyword evidence="7" id="KW-0379">Hydroxylation</keyword>
<dbReference type="InterPro" id="IPR001611">
    <property type="entry name" value="Leu-rich_rpt"/>
</dbReference>
<keyword evidence="5" id="KW-0677">Repeat</keyword>
<evidence type="ECO:0000256" key="10">
    <source>
        <dbReference type="SAM" id="SignalP"/>
    </source>
</evidence>
<name>A0A453N913_AEGTS</name>
<dbReference type="AlphaFoldDB" id="A0A453N913"/>
<comment type="subcellular location">
    <subcellularLocation>
        <location evidence="1">Secreted</location>
        <location evidence="1">Cell wall</location>
    </subcellularLocation>
</comment>
<dbReference type="InterPro" id="IPR051582">
    <property type="entry name" value="LRR_extensin-like_regulator"/>
</dbReference>
<feature type="region of interest" description="Disordered" evidence="9">
    <location>
        <begin position="528"/>
        <end position="549"/>
    </location>
</feature>
<dbReference type="Proteomes" id="UP000015105">
    <property type="component" value="Chromosome 6D"/>
</dbReference>
<dbReference type="SUPFAM" id="SSF52058">
    <property type="entry name" value="L domain-like"/>
    <property type="match status" value="1"/>
</dbReference>
<keyword evidence="3" id="KW-0964">Secreted</keyword>
<dbReference type="Pfam" id="PF13855">
    <property type="entry name" value="LRR_8"/>
    <property type="match status" value="1"/>
</dbReference>
<reference evidence="11" key="5">
    <citation type="journal article" date="2021" name="G3 (Bethesda)">
        <title>Aegilops tauschii genome assembly Aet v5.0 features greater sequence contiguity and improved annotation.</title>
        <authorList>
            <person name="Wang L."/>
            <person name="Zhu T."/>
            <person name="Rodriguez J.C."/>
            <person name="Deal K.R."/>
            <person name="Dubcovsky J."/>
            <person name="McGuire P.E."/>
            <person name="Lux T."/>
            <person name="Spannagl M."/>
            <person name="Mayer K.F.X."/>
            <person name="Baldrich P."/>
            <person name="Meyers B.C."/>
            <person name="Huo N."/>
            <person name="Gu Y.Q."/>
            <person name="Zhou H."/>
            <person name="Devos K.M."/>
            <person name="Bennetzen J.L."/>
            <person name="Unver T."/>
            <person name="Budak H."/>
            <person name="Gulick P.J."/>
            <person name="Galiba G."/>
            <person name="Kalapos B."/>
            <person name="Nelson D.R."/>
            <person name="Li P."/>
            <person name="You F.M."/>
            <person name="Luo M.C."/>
            <person name="Dvorak J."/>
        </authorList>
    </citation>
    <scope>NUCLEOTIDE SEQUENCE [LARGE SCALE GENOMIC DNA]</scope>
    <source>
        <strain evidence="11">cv. AL8/78</strain>
    </source>
</reference>
<feature type="signal peptide" evidence="10">
    <location>
        <begin position="1"/>
        <end position="20"/>
    </location>
</feature>
<dbReference type="EnsemblPlants" id="AET6Gv20279900.2">
    <property type="protein sequence ID" value="AET6Gv20279900.2"/>
    <property type="gene ID" value="AET6Gv20279900"/>
</dbReference>
<dbReference type="PANTHER" id="PTHR32093">
    <property type="entry name" value="LEUCINE-RICH REPEAT EXTENSIN-LIKE PROTEIN 3-RELATED"/>
    <property type="match status" value="1"/>
</dbReference>
<reference evidence="11" key="4">
    <citation type="submission" date="2019-03" db="UniProtKB">
        <authorList>
            <consortium name="EnsemblPlants"/>
        </authorList>
    </citation>
    <scope>IDENTIFICATION</scope>
</reference>
<evidence type="ECO:0000256" key="1">
    <source>
        <dbReference type="ARBA" id="ARBA00004191"/>
    </source>
</evidence>